<organism evidence="2 3">
    <name type="scientific">Lepraria finkii</name>
    <dbReference type="NCBI Taxonomy" id="1340010"/>
    <lineage>
        <taxon>Eukaryota</taxon>
        <taxon>Fungi</taxon>
        <taxon>Dikarya</taxon>
        <taxon>Ascomycota</taxon>
        <taxon>Pezizomycotina</taxon>
        <taxon>Lecanoromycetes</taxon>
        <taxon>OSLEUM clade</taxon>
        <taxon>Lecanoromycetidae</taxon>
        <taxon>Lecanorales</taxon>
        <taxon>Lecanorineae</taxon>
        <taxon>Stereocaulaceae</taxon>
        <taxon>Lepraria</taxon>
    </lineage>
</organism>
<name>A0ABR4AHX5_9LECA</name>
<comment type="caution">
    <text evidence="2">The sequence shown here is derived from an EMBL/GenBank/DDBJ whole genome shotgun (WGS) entry which is preliminary data.</text>
</comment>
<evidence type="ECO:0000313" key="2">
    <source>
        <dbReference type="EMBL" id="KAL2045373.1"/>
    </source>
</evidence>
<protein>
    <submittedName>
        <fullName evidence="2">Uncharacterized protein</fullName>
    </submittedName>
</protein>
<evidence type="ECO:0000313" key="3">
    <source>
        <dbReference type="Proteomes" id="UP001590951"/>
    </source>
</evidence>
<feature type="region of interest" description="Disordered" evidence="1">
    <location>
        <begin position="43"/>
        <end position="63"/>
    </location>
</feature>
<gene>
    <name evidence="2" type="ORF">ABVK25_012162</name>
</gene>
<sequence length="127" mass="14255">MHRLEEIDNGPTVLTGIFELSSSSVASYRATLSHSTIVERAHNVGKLQTSPRYPRSPYSTSKFNGLKRRQASGYIGNYFNMPSSCSYRHRPRPAIRGGLGRCDIPPSIESSSPASYNYYNRCQYCEP</sequence>
<evidence type="ECO:0000256" key="1">
    <source>
        <dbReference type="SAM" id="MobiDB-lite"/>
    </source>
</evidence>
<dbReference type="Proteomes" id="UP001590951">
    <property type="component" value="Unassembled WGS sequence"/>
</dbReference>
<accession>A0ABR4AHX5</accession>
<dbReference type="EMBL" id="JBHFEH010000150">
    <property type="protein sequence ID" value="KAL2045373.1"/>
    <property type="molecule type" value="Genomic_DNA"/>
</dbReference>
<reference evidence="2 3" key="1">
    <citation type="submission" date="2024-09" db="EMBL/GenBank/DDBJ databases">
        <title>Rethinking Asexuality: The Enigmatic Case of Functional Sexual Genes in Lepraria (Stereocaulaceae).</title>
        <authorList>
            <person name="Doellman M."/>
            <person name="Sun Y."/>
            <person name="Barcenas-Pena A."/>
            <person name="Lumbsch H.T."/>
            <person name="Grewe F."/>
        </authorList>
    </citation>
    <scope>NUCLEOTIDE SEQUENCE [LARGE SCALE GENOMIC DNA]</scope>
    <source>
        <strain evidence="2 3">Grewe 0041</strain>
    </source>
</reference>
<proteinExistence type="predicted"/>
<keyword evidence="3" id="KW-1185">Reference proteome</keyword>
<feature type="compositionally biased region" description="Low complexity" evidence="1">
    <location>
        <begin position="49"/>
        <end position="61"/>
    </location>
</feature>